<name>A0ACC2WTW8_9TREE</name>
<keyword evidence="2" id="KW-1185">Reference proteome</keyword>
<organism evidence="1 2">
    <name type="scientific">Naganishia adeliensis</name>
    <dbReference type="NCBI Taxonomy" id="92952"/>
    <lineage>
        <taxon>Eukaryota</taxon>
        <taxon>Fungi</taxon>
        <taxon>Dikarya</taxon>
        <taxon>Basidiomycota</taxon>
        <taxon>Agaricomycotina</taxon>
        <taxon>Tremellomycetes</taxon>
        <taxon>Filobasidiales</taxon>
        <taxon>Filobasidiaceae</taxon>
        <taxon>Naganishia</taxon>
    </lineage>
</organism>
<proteinExistence type="predicted"/>
<comment type="caution">
    <text evidence="1">The sequence shown here is derived from an EMBL/GenBank/DDBJ whole genome shotgun (WGS) entry which is preliminary data.</text>
</comment>
<accession>A0ACC2WTW8</accession>
<reference evidence="1" key="1">
    <citation type="submission" date="2023-04" db="EMBL/GenBank/DDBJ databases">
        <title>Draft Genome sequencing of Naganishia species isolated from polar environments using Oxford Nanopore Technology.</title>
        <authorList>
            <person name="Leo P."/>
            <person name="Venkateswaran K."/>
        </authorList>
    </citation>
    <scope>NUCLEOTIDE SEQUENCE</scope>
    <source>
        <strain evidence="1">MNA-CCFEE 5262</strain>
    </source>
</reference>
<evidence type="ECO:0000313" key="1">
    <source>
        <dbReference type="EMBL" id="KAJ9115208.1"/>
    </source>
</evidence>
<evidence type="ECO:0000313" key="2">
    <source>
        <dbReference type="Proteomes" id="UP001230649"/>
    </source>
</evidence>
<gene>
    <name evidence="1" type="ORF">QFC20_001075</name>
</gene>
<protein>
    <submittedName>
        <fullName evidence="1">Uncharacterized protein</fullName>
    </submittedName>
</protein>
<sequence length="526" mass="57094">MPQHDLSQDHPESPPTLDVLIGKFRSPRSNTQDFLPPTPKHAQLSEESAAPRFKISHLWSEPILNPLNLKSYTLPLLNLRSPYCRNPLLATLGFFVAFLSWFAFPPLFPEAITKDLKLTTVQVANSNIVALCATLVMRLITGPAVDRWGPRWVMAAILVAGAIPSGLAAIIKDYQGLLVCRFFIGVLGSTFTVGTANAISAGWGNAGGGATYAIMVSLFHKFRETKSVHTSWRLSFVAVPVPVLLLTAILVIVFGTDCPTGKWSTRHTTNATAAAVMAGHEVKLDRSEQRTIMGKKQEPSPTVQEVQADDEDQYRTEDRPVGVNDSTLVRSDVDVAVNEPLTMKALGNIMKNPLTWLPSLAYMTTFGFELAVDSILANVILKHHPALGLEKAGYYASVFGLLNIVTRPLGGILSDLLYRKYGVWIKKYFMLGLGIGQGVFTIGFGMLLKNEAKPSIGATMGIIVPHCNSFNNGVMSGLVGAMGNLGGIIFALMFRFLGQGWQGWTYAGVLALAVNCALLLCPAPKR</sequence>
<dbReference type="EMBL" id="JASBWS010000006">
    <property type="protein sequence ID" value="KAJ9115208.1"/>
    <property type="molecule type" value="Genomic_DNA"/>
</dbReference>
<dbReference type="Proteomes" id="UP001230649">
    <property type="component" value="Unassembled WGS sequence"/>
</dbReference>